<dbReference type="EMBL" id="ASHR01000032">
    <property type="protein sequence ID" value="ERG63375.1"/>
    <property type="molecule type" value="Genomic_DNA"/>
</dbReference>
<dbReference type="AlphaFoldDB" id="U1MRU0"/>
<gene>
    <name evidence="1" type="ORF">L332_02770</name>
</gene>
<dbReference type="GO" id="GO:0003824">
    <property type="term" value="F:catalytic activity"/>
    <property type="evidence" value="ECO:0007669"/>
    <property type="project" value="InterPro"/>
</dbReference>
<evidence type="ECO:0008006" key="3">
    <source>
        <dbReference type="Google" id="ProtNLM"/>
    </source>
</evidence>
<evidence type="ECO:0000313" key="2">
    <source>
        <dbReference type="Proteomes" id="UP000016462"/>
    </source>
</evidence>
<dbReference type="OrthoDB" id="4570776at2"/>
<organism evidence="1 2">
    <name type="scientific">Agrococcus pavilionensis RW1</name>
    <dbReference type="NCBI Taxonomy" id="1330458"/>
    <lineage>
        <taxon>Bacteria</taxon>
        <taxon>Bacillati</taxon>
        <taxon>Actinomycetota</taxon>
        <taxon>Actinomycetes</taxon>
        <taxon>Micrococcales</taxon>
        <taxon>Microbacteriaceae</taxon>
        <taxon>Agrococcus</taxon>
    </lineage>
</organism>
<dbReference type="RefSeq" id="WP_021011353.1">
    <property type="nucleotide sequence ID" value="NZ_ASHR01000032.1"/>
</dbReference>
<dbReference type="Pfam" id="PF01063">
    <property type="entry name" value="Aminotran_4"/>
    <property type="match status" value="1"/>
</dbReference>
<dbReference type="InterPro" id="IPR036038">
    <property type="entry name" value="Aminotransferase-like"/>
</dbReference>
<evidence type="ECO:0000313" key="1">
    <source>
        <dbReference type="EMBL" id="ERG63375.1"/>
    </source>
</evidence>
<dbReference type="InterPro" id="IPR001544">
    <property type="entry name" value="Aminotrans_IV"/>
</dbReference>
<reference evidence="1 2" key="1">
    <citation type="journal article" date="2013" name="Genome Announc.">
        <title>First draft genome sequence from a member of the genus agrococcus, isolated from modern microbialites.</title>
        <authorList>
            <person name="White R.A.III."/>
            <person name="Grassa C.J."/>
            <person name="Suttle C.A."/>
        </authorList>
    </citation>
    <scope>NUCLEOTIDE SEQUENCE [LARGE SCALE GENOMIC DNA]</scope>
    <source>
        <strain evidence="1 2">RW1</strain>
    </source>
</reference>
<proteinExistence type="predicted"/>
<keyword evidence="2" id="KW-1185">Reference proteome</keyword>
<dbReference type="Proteomes" id="UP000016462">
    <property type="component" value="Unassembled WGS sequence"/>
</dbReference>
<protein>
    <recommendedName>
        <fullName evidence="3">Aminotransferase class IV</fullName>
    </recommendedName>
</protein>
<name>U1MRU0_9MICO</name>
<dbReference type="Gene3D" id="3.20.10.10">
    <property type="entry name" value="D-amino Acid Aminotransferase, subunit A, domain 2"/>
    <property type="match status" value="1"/>
</dbReference>
<comment type="caution">
    <text evidence="1">The sequence shown here is derived from an EMBL/GenBank/DDBJ whole genome shotgun (WGS) entry which is preliminary data.</text>
</comment>
<dbReference type="InterPro" id="IPR043132">
    <property type="entry name" value="BCAT-like_C"/>
</dbReference>
<accession>U1MRU0</accession>
<sequence length="258" mass="27548">MSAEQPVRAWSAGGFAPVDEPVGATIAADSWLVADGRVLAWQRHQLRFADAVAEVGGDRLDAMAAVRSAVELAPGEGRWSPRVDLTPAGIRLRMRPAPAPSERVEVVTAARDPRRAPLRKGPDLEALQALLEDESARAGREVEPVLCSDGVVAEGSRSALLWWQGGVLHVPAPRIPHMASVTAAVIAELARLDGIELRQVAARPDELEGAEVWLANALRGIRGVTSWHGGPELATPSRVDAWRARLDALRIPATAARS</sequence>
<dbReference type="SUPFAM" id="SSF56752">
    <property type="entry name" value="D-aminoacid aminotransferase-like PLP-dependent enzymes"/>
    <property type="match status" value="1"/>
</dbReference>